<dbReference type="EMBL" id="MHWB01000010">
    <property type="protein sequence ID" value="OHB01719.1"/>
    <property type="molecule type" value="Genomic_DNA"/>
</dbReference>
<comment type="caution">
    <text evidence="1">The sequence shown here is derived from an EMBL/GenBank/DDBJ whole genome shotgun (WGS) entry which is preliminary data.</text>
</comment>
<protein>
    <submittedName>
        <fullName evidence="1">Uncharacterized protein</fullName>
    </submittedName>
</protein>
<gene>
    <name evidence="1" type="ORF">A3A96_04105</name>
</gene>
<organism evidence="1 2">
    <name type="scientific">Candidatus Zambryskibacteria bacterium RIFCSPLOWO2_01_FULL_39_39</name>
    <dbReference type="NCBI Taxonomy" id="1802758"/>
    <lineage>
        <taxon>Bacteria</taxon>
        <taxon>Candidatus Zambryskiibacteriota</taxon>
    </lineage>
</organism>
<proteinExistence type="predicted"/>
<reference evidence="1 2" key="1">
    <citation type="journal article" date="2016" name="Nat. Commun.">
        <title>Thousands of microbial genomes shed light on interconnected biogeochemical processes in an aquifer system.</title>
        <authorList>
            <person name="Anantharaman K."/>
            <person name="Brown C.T."/>
            <person name="Hug L.A."/>
            <person name="Sharon I."/>
            <person name="Castelle C.J."/>
            <person name="Probst A.J."/>
            <person name="Thomas B.C."/>
            <person name="Singh A."/>
            <person name="Wilkins M.J."/>
            <person name="Karaoz U."/>
            <person name="Brodie E.L."/>
            <person name="Williams K.H."/>
            <person name="Hubbard S.S."/>
            <person name="Banfield J.F."/>
        </authorList>
    </citation>
    <scope>NUCLEOTIDE SEQUENCE [LARGE SCALE GENOMIC DNA]</scope>
</reference>
<dbReference type="AlphaFoldDB" id="A0A1G2TX37"/>
<dbReference type="STRING" id="1802758.A3A96_04105"/>
<evidence type="ECO:0000313" key="2">
    <source>
        <dbReference type="Proteomes" id="UP000177707"/>
    </source>
</evidence>
<evidence type="ECO:0000313" key="1">
    <source>
        <dbReference type="EMBL" id="OHB01719.1"/>
    </source>
</evidence>
<name>A0A1G2TX37_9BACT</name>
<accession>A0A1G2TX37</accession>
<sequence length="116" mass="13475">MEQTYWFIRFSVFFTLDPDEGLNEIRGNAVFTLKSKSFLPGSIISDLQNFYKSELAKKRRVMKEIEVYIDSVLEVDQDGATDFSMIGLLTRESVLNRTIVSRHFFQKTKIVFAPSH</sequence>
<dbReference type="Proteomes" id="UP000177707">
    <property type="component" value="Unassembled WGS sequence"/>
</dbReference>